<sequence>MWCETFFRFTQYSGLEKLKNDEKLSPGTCLLLQVLNFDLNIFIIIQITSLKMNYISNALKRMLSTPIFNPANTYHTLNRVPIVGNLVAPQITSTILTRGFKVKHVLRKRCKDCYIVVRNERGYVLCPTHRRHKQMSMVKKPRYTWILTHATQSKIRPY</sequence>
<evidence type="ECO:0000256" key="7">
    <source>
        <dbReference type="ARBA" id="ARBA00035239"/>
    </source>
</evidence>
<evidence type="ECO:0000256" key="4">
    <source>
        <dbReference type="ARBA" id="ARBA00022980"/>
    </source>
</evidence>
<dbReference type="SUPFAM" id="SSF57840">
    <property type="entry name" value="Ribosomal protein L36"/>
    <property type="match status" value="1"/>
</dbReference>
<proteinExistence type="inferred from homology"/>
<evidence type="ECO:0000313" key="9">
    <source>
        <dbReference type="EnsemblMetazoa" id="XP_014260981.2"/>
    </source>
</evidence>
<dbReference type="InterPro" id="IPR035977">
    <property type="entry name" value="Ribosomal_bL36_sp"/>
</dbReference>
<evidence type="ECO:0000256" key="2">
    <source>
        <dbReference type="ARBA" id="ARBA00007645"/>
    </source>
</evidence>
<dbReference type="PANTHER" id="PTHR46909">
    <property type="entry name" value="39S RIBOSOMAL PROTEIN L36, MITOCHONDRIAL"/>
    <property type="match status" value="1"/>
</dbReference>
<dbReference type="EnsemblMetazoa" id="XM_014405495.2">
    <property type="protein sequence ID" value="XP_014260981.2"/>
    <property type="gene ID" value="LOC106673394"/>
</dbReference>
<reference evidence="9" key="1">
    <citation type="submission" date="2022-01" db="UniProtKB">
        <authorList>
            <consortium name="EnsemblMetazoa"/>
        </authorList>
    </citation>
    <scope>IDENTIFICATION</scope>
</reference>
<dbReference type="GeneID" id="106673394"/>
<accession>A0A8I6SCW0</accession>
<dbReference type="InterPro" id="IPR000473">
    <property type="entry name" value="Ribosomal_bL36"/>
</dbReference>
<keyword evidence="3" id="KW-0809">Transit peptide</keyword>
<dbReference type="CTD" id="64979"/>
<keyword evidence="4" id="KW-0689">Ribosomal protein</keyword>
<evidence type="ECO:0000256" key="5">
    <source>
        <dbReference type="ARBA" id="ARBA00023128"/>
    </source>
</evidence>
<dbReference type="GO" id="GO:0005762">
    <property type="term" value="C:mitochondrial large ribosomal subunit"/>
    <property type="evidence" value="ECO:0007669"/>
    <property type="project" value="TreeGrafter"/>
</dbReference>
<dbReference type="OrthoDB" id="10265903at2759"/>
<evidence type="ECO:0000256" key="8">
    <source>
        <dbReference type="ARBA" id="ARBA00035411"/>
    </source>
</evidence>
<protein>
    <recommendedName>
        <fullName evidence="7">Large ribosomal subunit protein bL36m</fullName>
    </recommendedName>
    <alternativeName>
        <fullName evidence="8">39S ribosomal protein L36, mitochondrial</fullName>
    </alternativeName>
</protein>
<keyword evidence="5" id="KW-0496">Mitochondrion</keyword>
<dbReference type="KEGG" id="clec:106673394"/>
<evidence type="ECO:0000256" key="3">
    <source>
        <dbReference type="ARBA" id="ARBA00022946"/>
    </source>
</evidence>
<keyword evidence="10" id="KW-1185">Reference proteome</keyword>
<evidence type="ECO:0000256" key="6">
    <source>
        <dbReference type="ARBA" id="ARBA00023274"/>
    </source>
</evidence>
<comment type="subcellular location">
    <subcellularLocation>
        <location evidence="1">Mitochondrion</location>
    </subcellularLocation>
</comment>
<keyword evidence="6" id="KW-0687">Ribonucleoprotein</keyword>
<dbReference type="GO" id="GO:0003735">
    <property type="term" value="F:structural constituent of ribosome"/>
    <property type="evidence" value="ECO:0007669"/>
    <property type="project" value="InterPro"/>
</dbReference>
<evidence type="ECO:0000313" key="10">
    <source>
        <dbReference type="Proteomes" id="UP000494040"/>
    </source>
</evidence>
<dbReference type="Pfam" id="PF00444">
    <property type="entry name" value="Ribosomal_L36"/>
    <property type="match status" value="1"/>
</dbReference>
<evidence type="ECO:0000256" key="1">
    <source>
        <dbReference type="ARBA" id="ARBA00004173"/>
    </source>
</evidence>
<dbReference type="RefSeq" id="XP_014260981.2">
    <property type="nucleotide sequence ID" value="XM_014405495.2"/>
</dbReference>
<dbReference type="AlphaFoldDB" id="A0A8I6SCW0"/>
<dbReference type="InterPro" id="IPR052143">
    <property type="entry name" value="Mitoribosomal_bL36m"/>
</dbReference>
<dbReference type="GO" id="GO:0006412">
    <property type="term" value="P:translation"/>
    <property type="evidence" value="ECO:0007669"/>
    <property type="project" value="InterPro"/>
</dbReference>
<dbReference type="PANTHER" id="PTHR46909:SF1">
    <property type="entry name" value="LARGE RIBOSOMAL SUBUNIT PROTEIN BL36M"/>
    <property type="match status" value="1"/>
</dbReference>
<name>A0A8I6SCW0_CIMLE</name>
<dbReference type="Proteomes" id="UP000494040">
    <property type="component" value="Unassembled WGS sequence"/>
</dbReference>
<organism evidence="9 10">
    <name type="scientific">Cimex lectularius</name>
    <name type="common">Bed bug</name>
    <name type="synonym">Acanthia lectularia</name>
    <dbReference type="NCBI Taxonomy" id="79782"/>
    <lineage>
        <taxon>Eukaryota</taxon>
        <taxon>Metazoa</taxon>
        <taxon>Ecdysozoa</taxon>
        <taxon>Arthropoda</taxon>
        <taxon>Hexapoda</taxon>
        <taxon>Insecta</taxon>
        <taxon>Pterygota</taxon>
        <taxon>Neoptera</taxon>
        <taxon>Paraneoptera</taxon>
        <taxon>Hemiptera</taxon>
        <taxon>Heteroptera</taxon>
        <taxon>Panheteroptera</taxon>
        <taxon>Cimicomorpha</taxon>
        <taxon>Cimicidae</taxon>
        <taxon>Cimex</taxon>
    </lineage>
</organism>
<comment type="similarity">
    <text evidence="2">Belongs to the bacterial ribosomal protein bL36 family.</text>
</comment>